<feature type="active site" description="Proton acceptor" evidence="8">
    <location>
        <position position="48"/>
    </location>
</feature>
<protein>
    <recommendedName>
        <fullName evidence="8">Tryptophan synthase alpha chain</fullName>
        <ecNumber evidence="8">4.2.1.20</ecNumber>
    </recommendedName>
</protein>
<keyword evidence="6 8" id="KW-0456">Lyase</keyword>
<evidence type="ECO:0000256" key="1">
    <source>
        <dbReference type="ARBA" id="ARBA00004733"/>
    </source>
</evidence>
<accession>A0ABV7YJB0</accession>
<dbReference type="SUPFAM" id="SSF51366">
    <property type="entry name" value="Ribulose-phoshate binding barrel"/>
    <property type="match status" value="1"/>
</dbReference>
<comment type="similarity">
    <text evidence="8 9">Belongs to the TrpA family.</text>
</comment>
<comment type="pathway">
    <text evidence="1 8">Amino-acid biosynthesis; L-tryptophan biosynthesis; L-tryptophan from chorismate: step 5/5.</text>
</comment>
<reference evidence="11" key="1">
    <citation type="journal article" date="2019" name="Int. J. Syst. Evol. Microbiol.">
        <title>The Global Catalogue of Microorganisms (GCM) 10K type strain sequencing project: providing services to taxonomists for standard genome sequencing and annotation.</title>
        <authorList>
            <consortium name="The Broad Institute Genomics Platform"/>
            <consortium name="The Broad Institute Genome Sequencing Center for Infectious Disease"/>
            <person name="Wu L."/>
            <person name="Ma J."/>
        </authorList>
    </citation>
    <scope>NUCLEOTIDE SEQUENCE [LARGE SCALE GENOMIC DNA]</scope>
    <source>
        <strain evidence="11">CGMCC 4.7241</strain>
    </source>
</reference>
<dbReference type="Pfam" id="PF00290">
    <property type="entry name" value="Trp_syntA"/>
    <property type="match status" value="1"/>
</dbReference>
<evidence type="ECO:0000256" key="5">
    <source>
        <dbReference type="ARBA" id="ARBA00023141"/>
    </source>
</evidence>
<dbReference type="NCBIfam" id="TIGR00262">
    <property type="entry name" value="trpA"/>
    <property type="match status" value="1"/>
</dbReference>
<name>A0ABV7YJB0_9ACTN</name>
<dbReference type="HAMAP" id="MF_00131">
    <property type="entry name" value="Trp_synth_alpha"/>
    <property type="match status" value="1"/>
</dbReference>
<dbReference type="RefSeq" id="WP_205119262.1">
    <property type="nucleotide sequence ID" value="NZ_JAFBCM010000001.1"/>
</dbReference>
<evidence type="ECO:0000256" key="8">
    <source>
        <dbReference type="HAMAP-Rule" id="MF_00131"/>
    </source>
</evidence>
<evidence type="ECO:0000256" key="9">
    <source>
        <dbReference type="RuleBase" id="RU003662"/>
    </source>
</evidence>
<proteinExistence type="inferred from homology"/>
<keyword evidence="3 8" id="KW-0028">Amino-acid biosynthesis</keyword>
<dbReference type="GO" id="GO:0004834">
    <property type="term" value="F:tryptophan synthase activity"/>
    <property type="evidence" value="ECO:0007669"/>
    <property type="project" value="UniProtKB-EC"/>
</dbReference>
<dbReference type="InterPro" id="IPR011060">
    <property type="entry name" value="RibuloseP-bd_barrel"/>
</dbReference>
<comment type="subunit">
    <text evidence="2 8">Tetramer of two alpha and two beta chains.</text>
</comment>
<dbReference type="PANTHER" id="PTHR43406:SF1">
    <property type="entry name" value="TRYPTOPHAN SYNTHASE ALPHA CHAIN, CHLOROPLASTIC"/>
    <property type="match status" value="1"/>
</dbReference>
<evidence type="ECO:0000256" key="2">
    <source>
        <dbReference type="ARBA" id="ARBA00011270"/>
    </source>
</evidence>
<evidence type="ECO:0000256" key="3">
    <source>
        <dbReference type="ARBA" id="ARBA00022605"/>
    </source>
</evidence>
<feature type="active site" description="Proton acceptor" evidence="8">
    <location>
        <position position="59"/>
    </location>
</feature>
<dbReference type="InterPro" id="IPR002028">
    <property type="entry name" value="Trp_synthase_suA"/>
</dbReference>
<evidence type="ECO:0000256" key="6">
    <source>
        <dbReference type="ARBA" id="ARBA00023239"/>
    </source>
</evidence>
<evidence type="ECO:0000256" key="7">
    <source>
        <dbReference type="ARBA" id="ARBA00049047"/>
    </source>
</evidence>
<dbReference type="InterPro" id="IPR013785">
    <property type="entry name" value="Aldolase_TIM"/>
</dbReference>
<organism evidence="10 11">
    <name type="scientific">Tenggerimyces flavus</name>
    <dbReference type="NCBI Taxonomy" id="1708749"/>
    <lineage>
        <taxon>Bacteria</taxon>
        <taxon>Bacillati</taxon>
        <taxon>Actinomycetota</taxon>
        <taxon>Actinomycetes</taxon>
        <taxon>Propionibacteriales</taxon>
        <taxon>Nocardioidaceae</taxon>
        <taxon>Tenggerimyces</taxon>
    </lineage>
</organism>
<comment type="caution">
    <text evidence="10">The sequence shown here is derived from an EMBL/GenBank/DDBJ whole genome shotgun (WGS) entry which is preliminary data.</text>
</comment>
<evidence type="ECO:0000313" key="11">
    <source>
        <dbReference type="Proteomes" id="UP001595699"/>
    </source>
</evidence>
<dbReference type="Gene3D" id="3.20.20.70">
    <property type="entry name" value="Aldolase class I"/>
    <property type="match status" value="1"/>
</dbReference>
<dbReference type="CDD" id="cd04724">
    <property type="entry name" value="Tryptophan_synthase_alpha"/>
    <property type="match status" value="1"/>
</dbReference>
<evidence type="ECO:0000256" key="4">
    <source>
        <dbReference type="ARBA" id="ARBA00022822"/>
    </source>
</evidence>
<keyword evidence="11" id="KW-1185">Reference proteome</keyword>
<gene>
    <name evidence="8 10" type="primary">trpA</name>
    <name evidence="10" type="ORF">ACFOUW_29565</name>
</gene>
<comment type="catalytic activity">
    <reaction evidence="7 8">
        <text>(1S,2R)-1-C-(indol-3-yl)glycerol 3-phosphate + L-serine = D-glyceraldehyde 3-phosphate + L-tryptophan + H2O</text>
        <dbReference type="Rhea" id="RHEA:10532"/>
        <dbReference type="ChEBI" id="CHEBI:15377"/>
        <dbReference type="ChEBI" id="CHEBI:33384"/>
        <dbReference type="ChEBI" id="CHEBI:57912"/>
        <dbReference type="ChEBI" id="CHEBI:58866"/>
        <dbReference type="ChEBI" id="CHEBI:59776"/>
        <dbReference type="EC" id="4.2.1.20"/>
    </reaction>
</comment>
<evidence type="ECO:0000313" key="10">
    <source>
        <dbReference type="EMBL" id="MFC3765018.1"/>
    </source>
</evidence>
<sequence>MSVTPVFEKAKAENRGVLVGCLPVGFPSYDGGLRALRAMIENGVDIVELEFPYSDPTMDGPVIQRASEIALRNGTRSADVLRMTEEITSAGACTVLMTYWNPIERYGVSRFANDFAAAGGSALITPDLIPDEASEWIAASDEAGLDRVFLVAPSTTDERLRMTADASRGFLYATSVMGVTGARTSTSAAAPQLAARVRAVSTIPVGVGVGVSNGEQAAEVASYADAVIVGSAFVRLLLDTDEASGVAAVGELARDLAAGVRKRSR</sequence>
<comment type="function">
    <text evidence="8">The alpha subunit is responsible for the aldol cleavage of indoleglycerol phosphate to indole and glyceraldehyde 3-phosphate.</text>
</comment>
<dbReference type="EMBL" id="JBHRZH010000036">
    <property type="protein sequence ID" value="MFC3765018.1"/>
    <property type="molecule type" value="Genomic_DNA"/>
</dbReference>
<keyword evidence="5 8" id="KW-0057">Aromatic amino acid biosynthesis</keyword>
<dbReference type="PANTHER" id="PTHR43406">
    <property type="entry name" value="TRYPTOPHAN SYNTHASE, ALPHA CHAIN"/>
    <property type="match status" value="1"/>
</dbReference>
<dbReference type="Proteomes" id="UP001595699">
    <property type="component" value="Unassembled WGS sequence"/>
</dbReference>
<keyword evidence="4 8" id="KW-0822">Tryptophan biosynthesis</keyword>
<dbReference type="EC" id="4.2.1.20" evidence="8"/>